<dbReference type="Proteomes" id="UP000789702">
    <property type="component" value="Unassembled WGS sequence"/>
</dbReference>
<comment type="caution">
    <text evidence="1">The sequence shown here is derived from an EMBL/GenBank/DDBJ whole genome shotgun (WGS) entry which is preliminary data.</text>
</comment>
<protein>
    <submittedName>
        <fullName evidence="1">357_t:CDS:1</fullName>
    </submittedName>
</protein>
<accession>A0ACA9PU77</accession>
<feature type="non-terminal residue" evidence="1">
    <location>
        <position position="102"/>
    </location>
</feature>
<dbReference type="EMBL" id="CAJVPU010034408">
    <property type="protein sequence ID" value="CAG8725180.1"/>
    <property type="molecule type" value="Genomic_DNA"/>
</dbReference>
<organism evidence="1 2">
    <name type="scientific">Dentiscutata heterogama</name>
    <dbReference type="NCBI Taxonomy" id="1316150"/>
    <lineage>
        <taxon>Eukaryota</taxon>
        <taxon>Fungi</taxon>
        <taxon>Fungi incertae sedis</taxon>
        <taxon>Mucoromycota</taxon>
        <taxon>Glomeromycotina</taxon>
        <taxon>Glomeromycetes</taxon>
        <taxon>Diversisporales</taxon>
        <taxon>Gigasporaceae</taxon>
        <taxon>Dentiscutata</taxon>
    </lineage>
</organism>
<name>A0ACA9PU77_9GLOM</name>
<evidence type="ECO:0000313" key="2">
    <source>
        <dbReference type="Proteomes" id="UP000789702"/>
    </source>
</evidence>
<proteinExistence type="predicted"/>
<gene>
    <name evidence="1" type="ORF">DHETER_LOCUS13079</name>
</gene>
<reference evidence="1" key="1">
    <citation type="submission" date="2021-06" db="EMBL/GenBank/DDBJ databases">
        <authorList>
            <person name="Kallberg Y."/>
            <person name="Tangrot J."/>
            <person name="Rosling A."/>
        </authorList>
    </citation>
    <scope>NUCLEOTIDE SEQUENCE</scope>
    <source>
        <strain evidence="1">IL203A</strain>
    </source>
</reference>
<sequence>SNIQATQLKCNGKKYARLYTIDSYIIRPRISLRNEDILQDNSCIMFFGRVLWYFVYEYNDASIMLAYIECANVSDENNHQLGLKKFHYFGRKNFIDIKLLKD</sequence>
<feature type="non-terminal residue" evidence="1">
    <location>
        <position position="1"/>
    </location>
</feature>
<keyword evidence="2" id="KW-1185">Reference proteome</keyword>
<evidence type="ECO:0000313" key="1">
    <source>
        <dbReference type="EMBL" id="CAG8725180.1"/>
    </source>
</evidence>